<comment type="cofactor">
    <cofactor evidence="1">
        <name>Mg(2+)</name>
        <dbReference type="ChEBI" id="CHEBI:18420"/>
    </cofactor>
</comment>
<accession>A0ABQ2M0B1</accession>
<dbReference type="InterPro" id="IPR005218">
    <property type="entry name" value="Diacylglycerol/lipid_kinase"/>
</dbReference>
<dbReference type="InterPro" id="IPR050187">
    <property type="entry name" value="Lipid_Phosphate_FormReg"/>
</dbReference>
<dbReference type="InterPro" id="IPR017438">
    <property type="entry name" value="ATP-NAD_kinase_N"/>
</dbReference>
<gene>
    <name evidence="14" type="ORF">GCM10012287_12970</name>
</gene>
<evidence type="ECO:0000256" key="3">
    <source>
        <dbReference type="ARBA" id="ARBA00022516"/>
    </source>
</evidence>
<evidence type="ECO:0000313" key="14">
    <source>
        <dbReference type="EMBL" id="GGO45325.1"/>
    </source>
</evidence>
<keyword evidence="10" id="KW-0443">Lipid metabolism</keyword>
<evidence type="ECO:0000256" key="5">
    <source>
        <dbReference type="ARBA" id="ARBA00022723"/>
    </source>
</evidence>
<dbReference type="NCBIfam" id="NF008882">
    <property type="entry name" value="PRK11914.1"/>
    <property type="match status" value="1"/>
</dbReference>
<dbReference type="Pfam" id="PF19279">
    <property type="entry name" value="YegS_C"/>
    <property type="match status" value="1"/>
</dbReference>
<keyword evidence="12" id="KW-1208">Phospholipid metabolism</keyword>
<evidence type="ECO:0000259" key="13">
    <source>
        <dbReference type="PROSITE" id="PS50146"/>
    </source>
</evidence>
<proteinExistence type="inferred from homology"/>
<dbReference type="GO" id="GO:0016301">
    <property type="term" value="F:kinase activity"/>
    <property type="evidence" value="ECO:0007669"/>
    <property type="project" value="UniProtKB-KW"/>
</dbReference>
<evidence type="ECO:0000256" key="8">
    <source>
        <dbReference type="ARBA" id="ARBA00022840"/>
    </source>
</evidence>
<evidence type="ECO:0000256" key="9">
    <source>
        <dbReference type="ARBA" id="ARBA00022842"/>
    </source>
</evidence>
<evidence type="ECO:0000256" key="10">
    <source>
        <dbReference type="ARBA" id="ARBA00023098"/>
    </source>
</evidence>
<keyword evidence="5" id="KW-0479">Metal-binding</keyword>
<dbReference type="Proteomes" id="UP000631535">
    <property type="component" value="Unassembled WGS sequence"/>
</dbReference>
<evidence type="ECO:0000256" key="6">
    <source>
        <dbReference type="ARBA" id="ARBA00022741"/>
    </source>
</evidence>
<reference evidence="15" key="1">
    <citation type="journal article" date="2019" name="Int. J. Syst. Evol. Microbiol.">
        <title>The Global Catalogue of Microorganisms (GCM) 10K type strain sequencing project: providing services to taxonomists for standard genome sequencing and annotation.</title>
        <authorList>
            <consortium name="The Broad Institute Genomics Platform"/>
            <consortium name="The Broad Institute Genome Sequencing Center for Infectious Disease"/>
            <person name="Wu L."/>
            <person name="Ma J."/>
        </authorList>
    </citation>
    <scope>NUCLEOTIDE SEQUENCE [LARGE SCALE GENOMIC DNA]</scope>
    <source>
        <strain evidence="15">CGMCC 4.7178</strain>
    </source>
</reference>
<dbReference type="EMBL" id="BMMP01000003">
    <property type="protein sequence ID" value="GGO45325.1"/>
    <property type="molecule type" value="Genomic_DNA"/>
</dbReference>
<dbReference type="InterPro" id="IPR045540">
    <property type="entry name" value="YegS/DAGK_C"/>
</dbReference>
<dbReference type="SMART" id="SM00046">
    <property type="entry name" value="DAGKc"/>
    <property type="match status" value="1"/>
</dbReference>
<keyword evidence="8" id="KW-0067">ATP-binding</keyword>
<evidence type="ECO:0000256" key="1">
    <source>
        <dbReference type="ARBA" id="ARBA00001946"/>
    </source>
</evidence>
<dbReference type="InterPro" id="IPR001206">
    <property type="entry name" value="Diacylglycerol_kinase_cat_dom"/>
</dbReference>
<dbReference type="RefSeq" id="WP_189036081.1">
    <property type="nucleotide sequence ID" value="NZ_BMMP01000003.1"/>
</dbReference>
<dbReference type="InterPro" id="IPR016064">
    <property type="entry name" value="NAD/diacylglycerol_kinase_sf"/>
</dbReference>
<feature type="domain" description="DAGKc" evidence="13">
    <location>
        <begin position="1"/>
        <end position="134"/>
    </location>
</feature>
<dbReference type="SUPFAM" id="SSF111331">
    <property type="entry name" value="NAD kinase/diacylglycerol kinase-like"/>
    <property type="match status" value="1"/>
</dbReference>
<keyword evidence="6" id="KW-0547">Nucleotide-binding</keyword>
<dbReference type="Gene3D" id="2.60.200.40">
    <property type="match status" value="1"/>
</dbReference>
<protein>
    <submittedName>
        <fullName evidence="14">Diacylglycerol kinase</fullName>
    </submittedName>
</protein>
<organism evidence="14 15">
    <name type="scientific">Streptomyces daqingensis</name>
    <dbReference type="NCBI Taxonomy" id="1472640"/>
    <lineage>
        <taxon>Bacteria</taxon>
        <taxon>Bacillati</taxon>
        <taxon>Actinomycetota</taxon>
        <taxon>Actinomycetes</taxon>
        <taxon>Kitasatosporales</taxon>
        <taxon>Streptomycetaceae</taxon>
        <taxon>Streptomyces</taxon>
    </lineage>
</organism>
<keyword evidence="3" id="KW-0444">Lipid biosynthesis</keyword>
<dbReference type="PANTHER" id="PTHR12358:SF106">
    <property type="entry name" value="LIPID KINASE YEGS"/>
    <property type="match status" value="1"/>
</dbReference>
<comment type="caution">
    <text evidence="14">The sequence shown here is derived from an EMBL/GenBank/DDBJ whole genome shotgun (WGS) entry which is preliminary data.</text>
</comment>
<dbReference type="PROSITE" id="PS50146">
    <property type="entry name" value="DAGK"/>
    <property type="match status" value="1"/>
</dbReference>
<dbReference type="NCBIfam" id="TIGR00147">
    <property type="entry name" value="YegS/Rv2252/BmrU family lipid kinase"/>
    <property type="match status" value="1"/>
</dbReference>
<evidence type="ECO:0000256" key="4">
    <source>
        <dbReference type="ARBA" id="ARBA00022679"/>
    </source>
</evidence>
<keyword evidence="4" id="KW-0808">Transferase</keyword>
<comment type="similarity">
    <text evidence="2">Belongs to the diacylglycerol/lipid kinase family.</text>
</comment>
<name>A0ABQ2M0B1_9ACTN</name>
<evidence type="ECO:0000256" key="2">
    <source>
        <dbReference type="ARBA" id="ARBA00005983"/>
    </source>
</evidence>
<evidence type="ECO:0000256" key="12">
    <source>
        <dbReference type="ARBA" id="ARBA00023264"/>
    </source>
</evidence>
<evidence type="ECO:0000256" key="7">
    <source>
        <dbReference type="ARBA" id="ARBA00022777"/>
    </source>
</evidence>
<sequence length="297" mass="30994">MTSEITLFVNPTAGRGRGAGAAQPAAQALREAGFAVRTVVGNDAPDALERAREAVGAGTGALIAVGGDGMVSLALQAVAGTDTPLGVVAVGTGNDFARTTGLPVRAPAEAGRLIAEALKGGRHRTLDLGRVGERWFGSVLASGFDSRVNDRGNRMRWPAGRLKYDLAILAELAAFHTIPYRLTLDDEEPREIEATLVAVGNGPSYGGGMRICHGAEMDDGLLDVTVVGDCSRATLLRVFPRVYKGMHLSHPAVTTYKARSVRLEADGVTGYADGEPFGRLPLTARVVPGAVRLLAAE</sequence>
<keyword evidence="15" id="KW-1185">Reference proteome</keyword>
<evidence type="ECO:0000313" key="15">
    <source>
        <dbReference type="Proteomes" id="UP000631535"/>
    </source>
</evidence>
<dbReference type="PANTHER" id="PTHR12358">
    <property type="entry name" value="SPHINGOSINE KINASE"/>
    <property type="match status" value="1"/>
</dbReference>
<keyword evidence="11" id="KW-0594">Phospholipid biosynthesis</keyword>
<dbReference type="Pfam" id="PF00781">
    <property type="entry name" value="DAGK_cat"/>
    <property type="match status" value="1"/>
</dbReference>
<dbReference type="Gene3D" id="3.40.50.10330">
    <property type="entry name" value="Probable inorganic polyphosphate/atp-NAD kinase, domain 1"/>
    <property type="match status" value="1"/>
</dbReference>
<keyword evidence="9" id="KW-0460">Magnesium</keyword>
<keyword evidence="7 14" id="KW-0418">Kinase</keyword>
<evidence type="ECO:0000256" key="11">
    <source>
        <dbReference type="ARBA" id="ARBA00023209"/>
    </source>
</evidence>